<dbReference type="PANTHER" id="PTHR43296">
    <property type="entry name" value="PEROXISOMAL 2,4-DIENOYL-COA REDUCTASE"/>
    <property type="match status" value="1"/>
</dbReference>
<dbReference type="GO" id="GO:0005777">
    <property type="term" value="C:peroxisome"/>
    <property type="evidence" value="ECO:0007669"/>
    <property type="project" value="TreeGrafter"/>
</dbReference>
<evidence type="ECO:0000256" key="2">
    <source>
        <dbReference type="ARBA" id="ARBA00023002"/>
    </source>
</evidence>
<organism evidence="6 7">
    <name type="scientific">Orbilia ellipsospora</name>
    <dbReference type="NCBI Taxonomy" id="2528407"/>
    <lineage>
        <taxon>Eukaryota</taxon>
        <taxon>Fungi</taxon>
        <taxon>Dikarya</taxon>
        <taxon>Ascomycota</taxon>
        <taxon>Pezizomycotina</taxon>
        <taxon>Orbiliomycetes</taxon>
        <taxon>Orbiliales</taxon>
        <taxon>Orbiliaceae</taxon>
        <taxon>Orbilia</taxon>
    </lineage>
</organism>
<evidence type="ECO:0000256" key="3">
    <source>
        <dbReference type="ARBA" id="ARBA00026117"/>
    </source>
</evidence>
<dbReference type="EMBL" id="JAVHJO010000011">
    <property type="protein sequence ID" value="KAK6533709.1"/>
    <property type="molecule type" value="Genomic_DNA"/>
</dbReference>
<reference evidence="6 7" key="1">
    <citation type="submission" date="2019-10" db="EMBL/GenBank/DDBJ databases">
        <authorList>
            <person name="Palmer J.M."/>
        </authorList>
    </citation>
    <scope>NUCLEOTIDE SEQUENCE [LARGE SCALE GENOMIC DNA]</scope>
    <source>
        <strain evidence="6 7">TWF694</strain>
    </source>
</reference>
<keyword evidence="2" id="KW-0560">Oxidoreductase</keyword>
<evidence type="ECO:0000256" key="5">
    <source>
        <dbReference type="ARBA" id="ARBA00048340"/>
    </source>
</evidence>
<comment type="catalytic activity">
    <reaction evidence="5">
        <text>a (2E,4Z)-dienoyl-CoA + NADPH + H(+) = a 4,5-saturated-(3E)-enoyl-CoA + NADP(+)</text>
        <dbReference type="Rhea" id="RHEA:61892"/>
        <dbReference type="ChEBI" id="CHEBI:15378"/>
        <dbReference type="ChEBI" id="CHEBI:57783"/>
        <dbReference type="ChEBI" id="CHEBI:58349"/>
        <dbReference type="ChEBI" id="CHEBI:85099"/>
        <dbReference type="ChEBI" id="CHEBI:85493"/>
        <dbReference type="EC" id="1.3.1.124"/>
    </reaction>
</comment>
<dbReference type="PANTHER" id="PTHR43296:SF2">
    <property type="entry name" value="PEROXISOMAL 2,4-DIENOYL-COA REDUCTASE [(3E)-ENOYL-COA-PRODUCING]"/>
    <property type="match status" value="1"/>
</dbReference>
<evidence type="ECO:0000256" key="4">
    <source>
        <dbReference type="ARBA" id="ARBA00048009"/>
    </source>
</evidence>
<dbReference type="AlphaFoldDB" id="A0AAV9X8P3"/>
<keyword evidence="1" id="KW-0521">NADP</keyword>
<dbReference type="SUPFAM" id="SSF51735">
    <property type="entry name" value="NAD(P)-binding Rossmann-fold domains"/>
    <property type="match status" value="1"/>
</dbReference>
<dbReference type="Pfam" id="PF13561">
    <property type="entry name" value="adh_short_C2"/>
    <property type="match status" value="1"/>
</dbReference>
<dbReference type="FunFam" id="3.40.50.720:FF:000084">
    <property type="entry name" value="Short-chain dehydrogenase reductase"/>
    <property type="match status" value="1"/>
</dbReference>
<dbReference type="InterPro" id="IPR045017">
    <property type="entry name" value="DECR2-like"/>
</dbReference>
<sequence>MSKPAVPFPPEDELHSNAWAKDIFKGKVVFCTGGAGTICSGQVRALVSLGANAAILGRREANTQSVAAEIAKVRPGSKVLGFGCDVRDHSSLVKAVESTVKELGRIDFLICGAAGNFLSTVDGLSPNAFKTVMDIDLLGSFNTVKACLPELKKTKGRIIFVSASFHYTGAALQSHVAAAKAGIDALSHSLSIELGPAGITSNVVTPGAIAKTEGMDRLTATNMVPEELRENPAKMTPLGRWGAISEVADATIFLFSDAGRYINGVTIVVDGGSWRNGNQVASFLYPMLFQPGAEKNFDFMTAKGGKKQKESKL</sequence>
<dbReference type="PRINTS" id="PR00081">
    <property type="entry name" value="GDHRDH"/>
</dbReference>
<dbReference type="CDD" id="cd05369">
    <property type="entry name" value="TER_DECR_SDR_a"/>
    <property type="match status" value="1"/>
</dbReference>
<keyword evidence="7" id="KW-1185">Reference proteome</keyword>
<evidence type="ECO:0000313" key="7">
    <source>
        <dbReference type="Proteomes" id="UP001365542"/>
    </source>
</evidence>
<name>A0AAV9X8P3_9PEZI</name>
<dbReference type="InterPro" id="IPR002347">
    <property type="entry name" value="SDR_fam"/>
</dbReference>
<dbReference type="EC" id="1.3.1.124" evidence="3"/>
<accession>A0AAV9X8P3</accession>
<dbReference type="GO" id="GO:0008670">
    <property type="term" value="F:2,4-dienoyl-CoA reductase (NADPH) activity"/>
    <property type="evidence" value="ECO:0007669"/>
    <property type="project" value="InterPro"/>
</dbReference>
<dbReference type="Proteomes" id="UP001365542">
    <property type="component" value="Unassembled WGS sequence"/>
</dbReference>
<proteinExistence type="predicted"/>
<dbReference type="InterPro" id="IPR036291">
    <property type="entry name" value="NAD(P)-bd_dom_sf"/>
</dbReference>
<gene>
    <name evidence="6" type="ORF">TWF694_002641</name>
</gene>
<dbReference type="GO" id="GO:0009062">
    <property type="term" value="P:fatty acid catabolic process"/>
    <property type="evidence" value="ECO:0007669"/>
    <property type="project" value="InterPro"/>
</dbReference>
<dbReference type="Gene3D" id="3.40.50.720">
    <property type="entry name" value="NAD(P)-binding Rossmann-like Domain"/>
    <property type="match status" value="1"/>
</dbReference>
<evidence type="ECO:0000256" key="1">
    <source>
        <dbReference type="ARBA" id="ARBA00022857"/>
    </source>
</evidence>
<comment type="catalytic activity">
    <reaction evidence="4">
        <text>a (2E,4E)-dienoyl-CoA + NADPH + H(+) = a 4,5-saturated-(3E)-enoyl-CoA + NADP(+)</text>
        <dbReference type="Rhea" id="RHEA:45912"/>
        <dbReference type="ChEBI" id="CHEBI:15378"/>
        <dbReference type="ChEBI" id="CHEBI:57783"/>
        <dbReference type="ChEBI" id="CHEBI:58349"/>
        <dbReference type="ChEBI" id="CHEBI:85101"/>
        <dbReference type="ChEBI" id="CHEBI:85493"/>
        <dbReference type="EC" id="1.3.1.124"/>
    </reaction>
</comment>
<comment type="caution">
    <text evidence="6">The sequence shown here is derived from an EMBL/GenBank/DDBJ whole genome shotgun (WGS) entry which is preliminary data.</text>
</comment>
<evidence type="ECO:0000313" key="6">
    <source>
        <dbReference type="EMBL" id="KAK6533709.1"/>
    </source>
</evidence>
<protein>
    <recommendedName>
        <fullName evidence="3">2,4-dienoyl-CoA reductase [(3E)-enoyl-CoA-producing]</fullName>
        <ecNumber evidence="3">1.3.1.124</ecNumber>
    </recommendedName>
</protein>